<name>A0ABW2LT71_9PSEU</name>
<organism evidence="1 2">
    <name type="scientific">Saccharopolyspora griseoalba</name>
    <dbReference type="NCBI Taxonomy" id="1431848"/>
    <lineage>
        <taxon>Bacteria</taxon>
        <taxon>Bacillati</taxon>
        <taxon>Actinomycetota</taxon>
        <taxon>Actinomycetes</taxon>
        <taxon>Pseudonocardiales</taxon>
        <taxon>Pseudonocardiaceae</taxon>
        <taxon>Saccharopolyspora</taxon>
    </lineage>
</organism>
<proteinExistence type="predicted"/>
<dbReference type="InterPro" id="IPR034660">
    <property type="entry name" value="DinB/YfiT-like"/>
</dbReference>
<dbReference type="SUPFAM" id="SSF109854">
    <property type="entry name" value="DinB/YfiT-like putative metalloenzymes"/>
    <property type="match status" value="1"/>
</dbReference>
<protein>
    <submittedName>
        <fullName evidence="1">DinB family protein</fullName>
    </submittedName>
</protein>
<accession>A0ABW2LT71</accession>
<dbReference type="InterPro" id="IPR007061">
    <property type="entry name" value="MST-like"/>
</dbReference>
<dbReference type="EMBL" id="JBHTCJ010000018">
    <property type="protein sequence ID" value="MFC7344705.1"/>
    <property type="molecule type" value="Genomic_DNA"/>
</dbReference>
<reference evidence="2" key="1">
    <citation type="journal article" date="2019" name="Int. J. Syst. Evol. Microbiol.">
        <title>The Global Catalogue of Microorganisms (GCM) 10K type strain sequencing project: providing services to taxonomists for standard genome sequencing and annotation.</title>
        <authorList>
            <consortium name="The Broad Institute Genomics Platform"/>
            <consortium name="The Broad Institute Genome Sequencing Center for Infectious Disease"/>
            <person name="Wu L."/>
            <person name="Ma J."/>
        </authorList>
    </citation>
    <scope>NUCLEOTIDE SEQUENCE [LARGE SCALE GENOMIC DNA]</scope>
    <source>
        <strain evidence="2">WLHS5</strain>
    </source>
</reference>
<dbReference type="Gene3D" id="1.20.120.450">
    <property type="entry name" value="dinb family like domain"/>
    <property type="match status" value="1"/>
</dbReference>
<dbReference type="Proteomes" id="UP001596504">
    <property type="component" value="Unassembled WGS sequence"/>
</dbReference>
<dbReference type="RefSeq" id="WP_380672739.1">
    <property type="nucleotide sequence ID" value="NZ_JBHTCJ010000018.1"/>
</dbReference>
<gene>
    <name evidence="1" type="ORF">ACFQRI_25130</name>
</gene>
<dbReference type="Pfam" id="PF04978">
    <property type="entry name" value="MST"/>
    <property type="match status" value="1"/>
</dbReference>
<keyword evidence="2" id="KW-1185">Reference proteome</keyword>
<comment type="caution">
    <text evidence="1">The sequence shown here is derived from an EMBL/GenBank/DDBJ whole genome shotgun (WGS) entry which is preliminary data.</text>
</comment>
<evidence type="ECO:0000313" key="2">
    <source>
        <dbReference type="Proteomes" id="UP001596504"/>
    </source>
</evidence>
<sequence length="165" mass="18361">MPDERADLLDALRIHREFLRFAVRGVDESQARLAPTTSELCLGGILKHVSRTEENWVRFLLEGPSALAMTPESMERHAAGFRMTDEETVESLLAEYDRVSARTDELVASLPDLSAAQPLPEAPWFPPGATRSARRVFMHIVAETAQHAGHADIIRETIDGQRTMG</sequence>
<evidence type="ECO:0000313" key="1">
    <source>
        <dbReference type="EMBL" id="MFC7344705.1"/>
    </source>
</evidence>